<protein>
    <submittedName>
        <fullName evidence="1">Uncharacterized protein</fullName>
    </submittedName>
</protein>
<dbReference type="OrthoDB" id="9961806at2"/>
<accession>A0A0B4EPP9</accession>
<dbReference type="EMBL" id="JWTB01000008">
    <property type="protein sequence ID" value="KIC68683.1"/>
    <property type="molecule type" value="Genomic_DNA"/>
</dbReference>
<evidence type="ECO:0000313" key="2">
    <source>
        <dbReference type="Proteomes" id="UP000031196"/>
    </source>
</evidence>
<dbReference type="AlphaFoldDB" id="A0A0B4EPP9"/>
<name>A0A0B4EPP9_PSEPS</name>
<evidence type="ECO:0000313" key="1">
    <source>
        <dbReference type="EMBL" id="KIC68683.1"/>
    </source>
</evidence>
<sequence length="94" mass="10010">MAVVVEIPARAAIRRAQVLRVRAQVAGTSILAHTATNDIAEAIETLAGSTDEISIKAAADQLWEMTEAERIEALSMEEDDPKSYLAALYSPAAA</sequence>
<gene>
    <name evidence="1" type="ORF">RM50_04245</name>
</gene>
<dbReference type="Proteomes" id="UP000031196">
    <property type="component" value="Unassembled WGS sequence"/>
</dbReference>
<reference evidence="1 2" key="1">
    <citation type="submission" date="2014-12" db="EMBL/GenBank/DDBJ databases">
        <title>Genome sequencing of Arthrobacter phenanthrenivorans SWC37.</title>
        <authorList>
            <person name="Tan P.W."/>
            <person name="Chan K.-G."/>
        </authorList>
    </citation>
    <scope>NUCLEOTIDE SEQUENCE [LARGE SCALE GENOMIC DNA]</scope>
    <source>
        <strain evidence="1 2">SWC37</strain>
    </source>
</reference>
<dbReference type="RefSeq" id="WP_043450370.1">
    <property type="nucleotide sequence ID" value="NZ_JWTB01000008.1"/>
</dbReference>
<comment type="caution">
    <text evidence="1">The sequence shown here is derived from an EMBL/GenBank/DDBJ whole genome shotgun (WGS) entry which is preliminary data.</text>
</comment>
<proteinExistence type="predicted"/>
<organism evidence="1 2">
    <name type="scientific">Pseudarthrobacter phenanthrenivorans</name>
    <name type="common">Arthrobacter phenanthrenivorans</name>
    <dbReference type="NCBI Taxonomy" id="361575"/>
    <lineage>
        <taxon>Bacteria</taxon>
        <taxon>Bacillati</taxon>
        <taxon>Actinomycetota</taxon>
        <taxon>Actinomycetes</taxon>
        <taxon>Micrococcales</taxon>
        <taxon>Micrococcaceae</taxon>
        <taxon>Pseudarthrobacter</taxon>
    </lineage>
</organism>